<accession>A0ABV8PNS4</accession>
<dbReference type="Proteomes" id="UP001595841">
    <property type="component" value="Unassembled WGS sequence"/>
</dbReference>
<gene>
    <name evidence="1" type="ORF">ACFOWS_11325</name>
</gene>
<evidence type="ECO:0000313" key="1">
    <source>
        <dbReference type="EMBL" id="MFC4220731.1"/>
    </source>
</evidence>
<proteinExistence type="predicted"/>
<comment type="caution">
    <text evidence="1">The sequence shown here is derived from an EMBL/GenBank/DDBJ whole genome shotgun (WGS) entry which is preliminary data.</text>
</comment>
<protein>
    <recommendedName>
        <fullName evidence="3">Lipoprotein</fullName>
    </recommendedName>
</protein>
<dbReference type="EMBL" id="JBHSCL010000007">
    <property type="protein sequence ID" value="MFC4220731.1"/>
    <property type="molecule type" value="Genomic_DNA"/>
</dbReference>
<evidence type="ECO:0000313" key="2">
    <source>
        <dbReference type="Proteomes" id="UP001595841"/>
    </source>
</evidence>
<organism evidence="1 2">
    <name type="scientific">Flagellimonas marina</name>
    <dbReference type="NCBI Taxonomy" id="1775168"/>
    <lineage>
        <taxon>Bacteria</taxon>
        <taxon>Pseudomonadati</taxon>
        <taxon>Bacteroidota</taxon>
        <taxon>Flavobacteriia</taxon>
        <taxon>Flavobacteriales</taxon>
        <taxon>Flavobacteriaceae</taxon>
        <taxon>Flagellimonas</taxon>
    </lineage>
</organism>
<name>A0ABV8PNS4_9FLAO</name>
<sequence length="136" mass="14907">MIALLLFVFVGCTPEQSTIAEYTIENTLNTPITLRFFRNGLPNAEIAPVSLKSSGGTYKKAGESLGSFTSPFDVFNADSILIIFNGERAQGHNLFEPAGMCLLNQEDYENRGDGKFLYRVKQANLDASILCENGCN</sequence>
<keyword evidence="2" id="KW-1185">Reference proteome</keyword>
<dbReference type="RefSeq" id="WP_379764612.1">
    <property type="nucleotide sequence ID" value="NZ_JBHSCL010000007.1"/>
</dbReference>
<reference evidence="2" key="1">
    <citation type="journal article" date="2019" name="Int. J. Syst. Evol. Microbiol.">
        <title>The Global Catalogue of Microorganisms (GCM) 10K type strain sequencing project: providing services to taxonomists for standard genome sequencing and annotation.</title>
        <authorList>
            <consortium name="The Broad Institute Genomics Platform"/>
            <consortium name="The Broad Institute Genome Sequencing Center for Infectious Disease"/>
            <person name="Wu L."/>
            <person name="Ma J."/>
        </authorList>
    </citation>
    <scope>NUCLEOTIDE SEQUENCE [LARGE SCALE GENOMIC DNA]</scope>
    <source>
        <strain evidence="2">CGMCC 1.15774</strain>
    </source>
</reference>
<evidence type="ECO:0008006" key="3">
    <source>
        <dbReference type="Google" id="ProtNLM"/>
    </source>
</evidence>